<dbReference type="FunFam" id="3.30.730.10:FF:000001">
    <property type="entry name" value="Ethylene-responsive transcription factor 2"/>
    <property type="match status" value="1"/>
</dbReference>
<evidence type="ECO:0000256" key="5">
    <source>
        <dbReference type="ARBA" id="ARBA00023242"/>
    </source>
</evidence>
<evidence type="ECO:0000313" key="7">
    <source>
        <dbReference type="EMBL" id="KAG6502069.1"/>
    </source>
</evidence>
<dbReference type="GO" id="GO:0009873">
    <property type="term" value="P:ethylene-activated signaling pathway"/>
    <property type="evidence" value="ECO:0007669"/>
    <property type="project" value="InterPro"/>
</dbReference>
<accession>A0A8J5GEL4</accession>
<feature type="domain" description="AP2/ERF" evidence="6">
    <location>
        <begin position="122"/>
        <end position="179"/>
    </location>
</feature>
<comment type="caution">
    <text evidence="7">The sequence shown here is derived from an EMBL/GenBank/DDBJ whole genome shotgun (WGS) entry which is preliminary data.</text>
</comment>
<dbReference type="Proteomes" id="UP000734854">
    <property type="component" value="Unassembled WGS sequence"/>
</dbReference>
<dbReference type="GO" id="GO:0003677">
    <property type="term" value="F:DNA binding"/>
    <property type="evidence" value="ECO:0007669"/>
    <property type="project" value="UniProtKB-KW"/>
</dbReference>
<dbReference type="PANTHER" id="PTHR31190">
    <property type="entry name" value="DNA-BINDING DOMAIN"/>
    <property type="match status" value="1"/>
</dbReference>
<evidence type="ECO:0000259" key="6">
    <source>
        <dbReference type="PROSITE" id="PS51032"/>
    </source>
</evidence>
<organism evidence="7 8">
    <name type="scientific">Zingiber officinale</name>
    <name type="common">Ginger</name>
    <name type="synonym">Amomum zingiber</name>
    <dbReference type="NCBI Taxonomy" id="94328"/>
    <lineage>
        <taxon>Eukaryota</taxon>
        <taxon>Viridiplantae</taxon>
        <taxon>Streptophyta</taxon>
        <taxon>Embryophyta</taxon>
        <taxon>Tracheophyta</taxon>
        <taxon>Spermatophyta</taxon>
        <taxon>Magnoliopsida</taxon>
        <taxon>Liliopsida</taxon>
        <taxon>Zingiberales</taxon>
        <taxon>Zingiberaceae</taxon>
        <taxon>Zingiber</taxon>
    </lineage>
</organism>
<evidence type="ECO:0000256" key="2">
    <source>
        <dbReference type="ARBA" id="ARBA00023015"/>
    </source>
</evidence>
<dbReference type="InterPro" id="IPR001471">
    <property type="entry name" value="AP2/ERF_dom"/>
</dbReference>
<dbReference type="SMART" id="SM00380">
    <property type="entry name" value="AP2"/>
    <property type="match status" value="1"/>
</dbReference>
<proteinExistence type="predicted"/>
<dbReference type="EMBL" id="JACMSC010000011">
    <property type="protein sequence ID" value="KAG6502069.1"/>
    <property type="molecule type" value="Genomic_DNA"/>
</dbReference>
<comment type="subcellular location">
    <subcellularLocation>
        <location evidence="1">Nucleus</location>
    </subcellularLocation>
</comment>
<dbReference type="SUPFAM" id="SSF54171">
    <property type="entry name" value="DNA-binding domain"/>
    <property type="match status" value="1"/>
</dbReference>
<dbReference type="InterPro" id="IPR036955">
    <property type="entry name" value="AP2/ERF_dom_sf"/>
</dbReference>
<evidence type="ECO:0000313" key="8">
    <source>
        <dbReference type="Proteomes" id="UP000734854"/>
    </source>
</evidence>
<keyword evidence="4" id="KW-0804">Transcription</keyword>
<dbReference type="InterPro" id="IPR016177">
    <property type="entry name" value="DNA-bd_dom_sf"/>
</dbReference>
<keyword evidence="2" id="KW-0805">Transcription regulation</keyword>
<name>A0A8J5GEL4_ZINOF</name>
<dbReference type="Pfam" id="PF00847">
    <property type="entry name" value="AP2"/>
    <property type="match status" value="1"/>
</dbReference>
<dbReference type="GO" id="GO:0003700">
    <property type="term" value="F:DNA-binding transcription factor activity"/>
    <property type="evidence" value="ECO:0007669"/>
    <property type="project" value="InterPro"/>
</dbReference>
<evidence type="ECO:0000256" key="4">
    <source>
        <dbReference type="ARBA" id="ARBA00023163"/>
    </source>
</evidence>
<dbReference type="PANTHER" id="PTHR31190:SF142">
    <property type="entry name" value="ETHYLENE-RESPONSIVE TRANSCRIPTION FACTOR RAP2-3"/>
    <property type="match status" value="1"/>
</dbReference>
<dbReference type="PROSITE" id="PS51032">
    <property type="entry name" value="AP2_ERF"/>
    <property type="match status" value="1"/>
</dbReference>
<evidence type="ECO:0000256" key="1">
    <source>
        <dbReference type="ARBA" id="ARBA00004123"/>
    </source>
</evidence>
<dbReference type="GO" id="GO:0005634">
    <property type="term" value="C:nucleus"/>
    <property type="evidence" value="ECO:0007669"/>
    <property type="project" value="UniProtKB-SubCell"/>
</dbReference>
<dbReference type="Gene3D" id="3.30.730.10">
    <property type="entry name" value="AP2/ERF domain"/>
    <property type="match status" value="1"/>
</dbReference>
<dbReference type="AlphaFoldDB" id="A0A8J5GEL4"/>
<gene>
    <name evidence="7" type="ORF">ZIOFF_041956</name>
</gene>
<dbReference type="CDD" id="cd00018">
    <property type="entry name" value="AP2"/>
    <property type="match status" value="1"/>
</dbReference>
<dbReference type="PRINTS" id="PR00367">
    <property type="entry name" value="ETHRSPELEMNT"/>
</dbReference>
<protein>
    <recommendedName>
        <fullName evidence="6">AP2/ERF domain-containing protein</fullName>
    </recommendedName>
</protein>
<reference evidence="7 8" key="1">
    <citation type="submission" date="2020-08" db="EMBL/GenBank/DDBJ databases">
        <title>Plant Genome Project.</title>
        <authorList>
            <person name="Zhang R.-G."/>
        </authorList>
    </citation>
    <scope>NUCLEOTIDE SEQUENCE [LARGE SCALE GENOMIC DNA]</scope>
    <source>
        <tissue evidence="7">Rhizome</tissue>
    </source>
</reference>
<sequence length="381" mass="42203">MCGGAIISDLIPVGRPAWWLTSDCLWSDLKEGGASAAGKKKKKNGGRRSAVKDDFEEDFEEFEEELMESDVEVVNHKPLAFASKGTLHPNLVPTAANAPHALKPVEFSGPAAKCAKRKRKTQYRGIRQRPWGKWAAEIRDPCKGVRVWLGTFNTAEEAARAYDNEARRIRGKKAKVNFPDETPPAIQNHPLKLNATKVREPSQPEKFNFNNLTNFLNEPDQDFCSFDFLEEKVPIGQSIMNSFTNMKQSLPTGGPANNLHSDQQSNFFDGSNNSRVTEVKTPEITAFLASIMTGADEMACFQGSPPKKLENDAGELIPSDNSALKLSFSNPMNSVQAPYPYSGNSDFLSSDVIQNICDMDLWNFEDLLSMPENSANGPYTM</sequence>
<evidence type="ECO:0000256" key="3">
    <source>
        <dbReference type="ARBA" id="ARBA00023125"/>
    </source>
</evidence>
<keyword evidence="3" id="KW-0238">DNA-binding</keyword>
<dbReference type="InterPro" id="IPR044808">
    <property type="entry name" value="ERF_plant"/>
</dbReference>
<keyword evidence="5" id="KW-0539">Nucleus</keyword>
<keyword evidence="8" id="KW-1185">Reference proteome</keyword>